<organism evidence="2 3">
    <name type="scientific">Spodoptera exigua</name>
    <name type="common">Beet armyworm</name>
    <name type="synonym">Noctua fulgens</name>
    <dbReference type="NCBI Taxonomy" id="7107"/>
    <lineage>
        <taxon>Eukaryota</taxon>
        <taxon>Metazoa</taxon>
        <taxon>Ecdysozoa</taxon>
        <taxon>Arthropoda</taxon>
        <taxon>Hexapoda</taxon>
        <taxon>Insecta</taxon>
        <taxon>Pterygota</taxon>
        <taxon>Neoptera</taxon>
        <taxon>Endopterygota</taxon>
        <taxon>Lepidoptera</taxon>
        <taxon>Glossata</taxon>
        <taxon>Ditrysia</taxon>
        <taxon>Noctuoidea</taxon>
        <taxon>Noctuidae</taxon>
        <taxon>Amphipyrinae</taxon>
        <taxon>Spodoptera</taxon>
    </lineage>
</organism>
<evidence type="ECO:0000313" key="3">
    <source>
        <dbReference type="Proteomes" id="UP000648187"/>
    </source>
</evidence>
<evidence type="ECO:0000256" key="1">
    <source>
        <dbReference type="SAM" id="MobiDB-lite"/>
    </source>
</evidence>
<gene>
    <name evidence="2" type="ORF">HW555_011278</name>
</gene>
<reference evidence="2" key="1">
    <citation type="submission" date="2020-08" db="EMBL/GenBank/DDBJ databases">
        <title>Spodoptera exigua strain:BAW_Kor-Di-RS1 Genome sequencing and assembly.</title>
        <authorList>
            <person name="Kim J."/>
            <person name="Nam H.Y."/>
            <person name="Kwon M."/>
            <person name="Choi J.H."/>
            <person name="Cho S.R."/>
            <person name="Kim G.-H."/>
        </authorList>
    </citation>
    <scope>NUCLEOTIDE SEQUENCE</scope>
    <source>
        <strain evidence="2">BAW_Kor-Di-RS1</strain>
        <tissue evidence="2">Whole-body</tissue>
    </source>
</reference>
<feature type="region of interest" description="Disordered" evidence="1">
    <location>
        <begin position="114"/>
        <end position="141"/>
    </location>
</feature>
<feature type="non-terminal residue" evidence="2">
    <location>
        <position position="141"/>
    </location>
</feature>
<proteinExistence type="predicted"/>
<dbReference type="Proteomes" id="UP000648187">
    <property type="component" value="Unassembled WGS sequence"/>
</dbReference>
<name>A0A835L4T1_SPOEX</name>
<evidence type="ECO:0000313" key="2">
    <source>
        <dbReference type="EMBL" id="KAF9409334.1"/>
    </source>
</evidence>
<protein>
    <submittedName>
        <fullName evidence="2">Uncharacterized protein</fullName>
    </submittedName>
</protein>
<feature type="region of interest" description="Disordered" evidence="1">
    <location>
        <begin position="73"/>
        <end position="94"/>
    </location>
</feature>
<dbReference type="EMBL" id="JACKWZ010000324">
    <property type="protein sequence ID" value="KAF9409334.1"/>
    <property type="molecule type" value="Genomic_DNA"/>
</dbReference>
<sequence length="141" mass="15366">MGKTTEVDGDNNPTLPESDPSKLLEAALQQMDGIIAVFDVIAMPGCWHLPEHVTRWWLLDICTQRLFGDADATDSQIPQQAGGTGGTTNTGPGRAARARALELAQQLGQLAPARCTSSTTTRLHHRQRHSTMAPTKQQLRR</sequence>
<feature type="compositionally biased region" description="Polar residues" evidence="1">
    <location>
        <begin position="130"/>
        <end position="141"/>
    </location>
</feature>
<dbReference type="AlphaFoldDB" id="A0A835L4T1"/>
<comment type="caution">
    <text evidence="2">The sequence shown here is derived from an EMBL/GenBank/DDBJ whole genome shotgun (WGS) entry which is preliminary data.</text>
</comment>
<accession>A0A835L4T1</accession>
<keyword evidence="3" id="KW-1185">Reference proteome</keyword>